<dbReference type="CDD" id="cd03141">
    <property type="entry name" value="GATase1_Hsp31_like"/>
    <property type="match status" value="1"/>
</dbReference>
<proteinExistence type="inferred from homology"/>
<evidence type="ECO:0000313" key="5">
    <source>
        <dbReference type="EMBL" id="MBO1321382.1"/>
    </source>
</evidence>
<evidence type="ECO:0000313" key="6">
    <source>
        <dbReference type="Proteomes" id="UP000664417"/>
    </source>
</evidence>
<dbReference type="PANTHER" id="PTHR48094:SF11">
    <property type="entry name" value="GLUTATHIONE-INDEPENDENT GLYOXALASE HSP31-RELATED"/>
    <property type="match status" value="1"/>
</dbReference>
<dbReference type="EMBL" id="JAFREP010000024">
    <property type="protein sequence ID" value="MBO1321382.1"/>
    <property type="molecule type" value="Genomic_DNA"/>
</dbReference>
<evidence type="ECO:0000259" key="4">
    <source>
        <dbReference type="Pfam" id="PF01965"/>
    </source>
</evidence>
<comment type="similarity">
    <text evidence="3">Belongs to the peptidase C56 family. HSP31-like subfamily.</text>
</comment>
<dbReference type="PANTHER" id="PTHR48094">
    <property type="entry name" value="PROTEIN/NUCLEIC ACID DEGLYCASE DJ-1-RELATED"/>
    <property type="match status" value="1"/>
</dbReference>
<feature type="domain" description="DJ-1/PfpI" evidence="4">
    <location>
        <begin position="19"/>
        <end position="214"/>
    </location>
</feature>
<dbReference type="SUPFAM" id="SSF52317">
    <property type="entry name" value="Class I glutamine amidotransferase-like"/>
    <property type="match status" value="1"/>
</dbReference>
<dbReference type="InterPro" id="IPR002818">
    <property type="entry name" value="DJ-1/PfpI"/>
</dbReference>
<accession>A0A8J7Q6F6</accession>
<keyword evidence="1" id="KW-0346">Stress response</keyword>
<dbReference type="GO" id="GO:0019243">
    <property type="term" value="P:methylglyoxal catabolic process to D-lactate via S-lactoyl-glutathione"/>
    <property type="evidence" value="ECO:0007669"/>
    <property type="project" value="TreeGrafter"/>
</dbReference>
<reference evidence="5" key="1">
    <citation type="submission" date="2021-03" db="EMBL/GenBank/DDBJ databases">
        <authorList>
            <person name="Wang G."/>
        </authorList>
    </citation>
    <scope>NUCLEOTIDE SEQUENCE</scope>
    <source>
        <strain evidence="5">KCTC 12899</strain>
    </source>
</reference>
<evidence type="ECO:0000256" key="3">
    <source>
        <dbReference type="ARBA" id="ARBA00038493"/>
    </source>
</evidence>
<name>A0A8J7Q6F6_9BACT</name>
<dbReference type="Proteomes" id="UP000664417">
    <property type="component" value="Unassembled WGS sequence"/>
</dbReference>
<dbReference type="InterPro" id="IPR029062">
    <property type="entry name" value="Class_I_gatase-like"/>
</dbReference>
<dbReference type="Pfam" id="PF01965">
    <property type="entry name" value="DJ-1_PfpI"/>
    <property type="match status" value="1"/>
</dbReference>
<dbReference type="GO" id="GO:0019172">
    <property type="term" value="F:glyoxalase III activity"/>
    <property type="evidence" value="ECO:0007669"/>
    <property type="project" value="TreeGrafter"/>
</dbReference>
<dbReference type="RefSeq" id="WP_207861357.1">
    <property type="nucleotide sequence ID" value="NZ_JAFREP010000024.1"/>
</dbReference>
<sequence length="224" mass="23492">MILIFLTNHAELAGEPNGTFSTELTHALHVFEEAGFAYQLASIQGGAAPVYGQNAEDKVDTAVHADPVFQKAIQNTKPAAELKAEDYSAVFYPGGYGVLFDLAKHEGAAAITARIYEAGGVVGAVCHGPAGLLPVTLSDGRSLLEGRTVTSFTRAEEVAFNTLDKIPYVLEDALLAKAARFIRAENWAENVAVAERVVTGQNPASAGAVAEAMVAAIRQPAGQP</sequence>
<organism evidence="5 6">
    <name type="scientific">Acanthopleuribacter pedis</name>
    <dbReference type="NCBI Taxonomy" id="442870"/>
    <lineage>
        <taxon>Bacteria</taxon>
        <taxon>Pseudomonadati</taxon>
        <taxon>Acidobacteriota</taxon>
        <taxon>Holophagae</taxon>
        <taxon>Acanthopleuribacterales</taxon>
        <taxon>Acanthopleuribacteraceae</taxon>
        <taxon>Acanthopleuribacter</taxon>
    </lineage>
</organism>
<evidence type="ECO:0000256" key="1">
    <source>
        <dbReference type="ARBA" id="ARBA00023016"/>
    </source>
</evidence>
<keyword evidence="5" id="KW-0315">Glutamine amidotransferase</keyword>
<dbReference type="Gene3D" id="3.40.50.880">
    <property type="match status" value="1"/>
</dbReference>
<protein>
    <submittedName>
        <fullName evidence="5">Type 1 glutamine amidotransferase domain-containing protein</fullName>
    </submittedName>
</protein>
<dbReference type="AlphaFoldDB" id="A0A8J7Q6F6"/>
<comment type="caution">
    <text evidence="5">The sequence shown here is derived from an EMBL/GenBank/DDBJ whole genome shotgun (WGS) entry which is preliminary data.</text>
</comment>
<keyword evidence="6" id="KW-1185">Reference proteome</keyword>
<dbReference type="InterPro" id="IPR050325">
    <property type="entry name" value="Prot/Nucl_acid_deglycase"/>
</dbReference>
<keyword evidence="2" id="KW-0456">Lyase</keyword>
<evidence type="ECO:0000256" key="2">
    <source>
        <dbReference type="ARBA" id="ARBA00023239"/>
    </source>
</evidence>
<gene>
    <name evidence="5" type="ORF">J3U88_23070</name>
</gene>
<dbReference type="GO" id="GO:0005737">
    <property type="term" value="C:cytoplasm"/>
    <property type="evidence" value="ECO:0007669"/>
    <property type="project" value="TreeGrafter"/>
</dbReference>